<dbReference type="KEGG" id="aup:AsAng_0051670"/>
<protein>
    <submittedName>
        <fullName evidence="2">Uncharacterized protein</fullName>
    </submittedName>
</protein>
<dbReference type="SUPFAM" id="SSF110296">
    <property type="entry name" value="Oligoxyloglucan reducing end-specific cellobiohydrolase"/>
    <property type="match status" value="1"/>
</dbReference>
<dbReference type="EMBL" id="AP026867">
    <property type="protein sequence ID" value="BDS14388.1"/>
    <property type="molecule type" value="Genomic_DNA"/>
</dbReference>
<proteinExistence type="predicted"/>
<organism evidence="2 3">
    <name type="scientific">Aureispira anguillae</name>
    <dbReference type="NCBI Taxonomy" id="2864201"/>
    <lineage>
        <taxon>Bacteria</taxon>
        <taxon>Pseudomonadati</taxon>
        <taxon>Bacteroidota</taxon>
        <taxon>Saprospiria</taxon>
        <taxon>Saprospirales</taxon>
        <taxon>Saprospiraceae</taxon>
        <taxon>Aureispira</taxon>
    </lineage>
</organism>
<gene>
    <name evidence="1" type="ORF">AsAng_0051670</name>
    <name evidence="2" type="ORF">AsAng_0057340</name>
</gene>
<name>A0A916DWL9_9BACT</name>
<evidence type="ECO:0000313" key="3">
    <source>
        <dbReference type="Proteomes" id="UP001060919"/>
    </source>
</evidence>
<dbReference type="Proteomes" id="UP001060919">
    <property type="component" value="Chromosome"/>
</dbReference>
<dbReference type="InterPro" id="IPR015943">
    <property type="entry name" value="WD40/YVTN_repeat-like_dom_sf"/>
</dbReference>
<keyword evidence="3" id="KW-1185">Reference proteome</keyword>
<dbReference type="AlphaFoldDB" id="A0A916DWL9"/>
<sequence length="282" mass="31147">MKHPQMLIIGLCLLFHNGFGQFQISPDSSFYQFLDSFYVHYQADSAEGGIYNQVRRDKMTWGPRLAPTGNMSRANKAMLDYTRLYSGIYNNSNNLPPVGTTPIVIPPVHPLASDWDELGPNQTIHLGGDGRGMGQIHRLAFHPNYDSVNNQTIYAGSHYGGLYRTDDGGLNWYNYHTDRGLPMTSIGGIAVSSSRVFVCTGNGDHGYSSFGLQANYDPLRGVLNNADPIHTQGVYFNHTANDHWVSMNGSAVVMIDGTVKSDLLEVFESGGHHAEYYCASDQ</sequence>
<evidence type="ECO:0000313" key="1">
    <source>
        <dbReference type="EMBL" id="BDS14388.1"/>
    </source>
</evidence>
<accession>A0A916DWL9</accession>
<dbReference type="RefSeq" id="WP_264789606.1">
    <property type="nucleotide sequence ID" value="NZ_AP026867.1"/>
</dbReference>
<reference evidence="2" key="1">
    <citation type="submission" date="2022-09" db="EMBL/GenBank/DDBJ databases">
        <title>Aureispira anguillicida sp. nov., isolated from Leptocephalus of Japanese eel Anguilla japonica.</title>
        <authorList>
            <person name="Yuasa K."/>
            <person name="Mekata T."/>
            <person name="Ikunari K."/>
        </authorList>
    </citation>
    <scope>NUCLEOTIDE SEQUENCE</scope>
    <source>
        <strain evidence="2">EL160426</strain>
    </source>
</reference>
<dbReference type="Gene3D" id="2.130.10.10">
    <property type="entry name" value="YVTN repeat-like/Quinoprotein amine dehydrogenase"/>
    <property type="match status" value="1"/>
</dbReference>
<evidence type="ECO:0000313" key="2">
    <source>
        <dbReference type="EMBL" id="BDS14952.1"/>
    </source>
</evidence>
<dbReference type="KEGG" id="aup:AsAng_0057340"/>
<dbReference type="EMBL" id="AP026867">
    <property type="protein sequence ID" value="BDS14952.1"/>
    <property type="molecule type" value="Genomic_DNA"/>
</dbReference>